<dbReference type="RefSeq" id="WP_234811471.1">
    <property type="nucleotide sequence ID" value="NZ_MVHP01000033.1"/>
</dbReference>
<dbReference type="Pfam" id="PF02470">
    <property type="entry name" value="MlaD"/>
    <property type="match status" value="1"/>
</dbReference>
<comment type="caution">
    <text evidence="2">The sequence shown here is derived from an EMBL/GenBank/DDBJ whole genome shotgun (WGS) entry which is preliminary data.</text>
</comment>
<dbReference type="EMBL" id="MVHP01000033">
    <property type="protein sequence ID" value="ORA61156.1"/>
    <property type="molecule type" value="Genomic_DNA"/>
</dbReference>
<evidence type="ECO:0000313" key="3">
    <source>
        <dbReference type="Proteomes" id="UP000192772"/>
    </source>
</evidence>
<organism evidence="2 3">
    <name type="scientific">Mycolicibacterium elephantis</name>
    <dbReference type="NCBI Taxonomy" id="81858"/>
    <lineage>
        <taxon>Bacteria</taxon>
        <taxon>Bacillati</taxon>
        <taxon>Actinomycetota</taxon>
        <taxon>Actinomycetes</taxon>
        <taxon>Mycobacteriales</taxon>
        <taxon>Mycobacteriaceae</taxon>
        <taxon>Mycolicibacterium</taxon>
    </lineage>
</organism>
<dbReference type="PANTHER" id="PTHR33371:SF4">
    <property type="entry name" value="INTERMEMBRANE PHOSPHOLIPID TRANSPORT SYSTEM BINDING PROTEIN MLAD"/>
    <property type="match status" value="1"/>
</dbReference>
<dbReference type="Proteomes" id="UP000192772">
    <property type="component" value="Unassembled WGS sequence"/>
</dbReference>
<reference evidence="2 3" key="1">
    <citation type="submission" date="2017-02" db="EMBL/GenBank/DDBJ databases">
        <title>The new phylogeny of genus Mycobacterium.</title>
        <authorList>
            <person name="Tortoli E."/>
            <person name="Trovato A."/>
            <person name="Cirillo D.M."/>
        </authorList>
    </citation>
    <scope>NUCLEOTIDE SEQUENCE [LARGE SCALE GENOMIC DNA]</scope>
    <source>
        <strain evidence="2 3">FI-09383</strain>
    </source>
</reference>
<name>A0A1X0CLU8_9MYCO</name>
<dbReference type="PANTHER" id="PTHR33371">
    <property type="entry name" value="INTERMEMBRANE PHOSPHOLIPID TRANSPORT SYSTEM BINDING PROTEIN MLAD-RELATED"/>
    <property type="match status" value="1"/>
</dbReference>
<evidence type="ECO:0000259" key="1">
    <source>
        <dbReference type="Pfam" id="PF02470"/>
    </source>
</evidence>
<dbReference type="InterPro" id="IPR052336">
    <property type="entry name" value="MlaD_Phospholipid_Transporter"/>
</dbReference>
<protein>
    <submittedName>
        <fullName evidence="2">Mammalian cell entry protein</fullName>
    </submittedName>
</protein>
<sequence>MPDSIGLYVDNPVSQMGYEIGKVSAITPSATSVRVDFTVDAQRSLPDNVKAVIRSTSILADRTLELVGNYESGPKLVDGECIPLDRSMTPKSLSEVIGASTDFINSISPAESTNVAGVVQGFDEALRGQGPNANMLLTTAASVLDSPEQAIGDLSSITTNLGLLTSTLVDLEPVLKGVFSDAEFIAPELVTVSWHTTEAYEGIIPILTMAADLESQLGPQIQQTLDAVSVAIRKMTPRAPFYASILNVAPRLINGMVNQVNSHQPDILRYRPPLYRVRTPDGVLQCNIMNASVPGSCANVQGTPYAVDVALLQYVLTEANR</sequence>
<gene>
    <name evidence="2" type="ORF">BST23_21920</name>
</gene>
<dbReference type="InterPro" id="IPR003399">
    <property type="entry name" value="Mce/MlaD"/>
</dbReference>
<accession>A0A1X0CLU8</accession>
<proteinExistence type="predicted"/>
<evidence type="ECO:0000313" key="2">
    <source>
        <dbReference type="EMBL" id="ORA61156.1"/>
    </source>
</evidence>
<dbReference type="STRING" id="81858.BST23_21920"/>
<feature type="domain" description="Mce/MlaD" evidence="1">
    <location>
        <begin position="2"/>
        <end position="67"/>
    </location>
</feature>
<dbReference type="AlphaFoldDB" id="A0A1X0CLU8"/>